<evidence type="ECO:0000256" key="2">
    <source>
        <dbReference type="ARBA" id="ARBA00023136"/>
    </source>
</evidence>
<comment type="caution">
    <text evidence="6">The sequence shown here is derived from an EMBL/GenBank/DDBJ whole genome shotgun (WGS) entry which is preliminary data.</text>
</comment>
<evidence type="ECO:0000313" key="6">
    <source>
        <dbReference type="EMBL" id="PCO06053.1"/>
    </source>
</evidence>
<dbReference type="Pfam" id="PF09864">
    <property type="entry name" value="MliC"/>
    <property type="match status" value="1"/>
</dbReference>
<name>A0ABX4I1Z4_9GAMM</name>
<keyword evidence="1" id="KW-0732">Signal</keyword>
<dbReference type="InterPro" id="IPR036328">
    <property type="entry name" value="MliC_sf"/>
</dbReference>
<evidence type="ECO:0000256" key="3">
    <source>
        <dbReference type="ARBA" id="ARBA00023139"/>
    </source>
</evidence>
<accession>A0ABX4I1Z4</accession>
<dbReference type="PROSITE" id="PS51257">
    <property type="entry name" value="PROKAR_LIPOPROTEIN"/>
    <property type="match status" value="1"/>
</dbReference>
<keyword evidence="4" id="KW-0449">Lipoprotein</keyword>
<evidence type="ECO:0000313" key="7">
    <source>
        <dbReference type="Proteomes" id="UP000218427"/>
    </source>
</evidence>
<organism evidence="6 7">
    <name type="scientific">Microbulbifer flavimaris</name>
    <dbReference type="NCBI Taxonomy" id="1781068"/>
    <lineage>
        <taxon>Bacteria</taxon>
        <taxon>Pseudomonadati</taxon>
        <taxon>Pseudomonadota</taxon>
        <taxon>Gammaproteobacteria</taxon>
        <taxon>Cellvibrionales</taxon>
        <taxon>Microbulbiferaceae</taxon>
        <taxon>Microbulbifer</taxon>
    </lineage>
</organism>
<reference evidence="6" key="1">
    <citation type="submission" date="2017-08" db="EMBL/GenBank/DDBJ databases">
        <title>Microbulbifer marisrubri sp. nov., a halophilic alphaproteobacterium isolated from marine sediment of the Yellow Sea, China.</title>
        <authorList>
            <person name="Zhang G."/>
            <person name="Xiong Q."/>
        </authorList>
    </citation>
    <scope>NUCLEOTIDE SEQUENCE [LARGE SCALE GENOMIC DNA]</scope>
    <source>
        <strain evidence="6">WRN-8</strain>
    </source>
</reference>
<keyword evidence="7" id="KW-1185">Reference proteome</keyword>
<evidence type="ECO:0000259" key="5">
    <source>
        <dbReference type="Pfam" id="PF09864"/>
    </source>
</evidence>
<proteinExistence type="predicted"/>
<dbReference type="SUPFAM" id="SSF141488">
    <property type="entry name" value="YdhA-like"/>
    <property type="match status" value="1"/>
</dbReference>
<evidence type="ECO:0000256" key="1">
    <source>
        <dbReference type="ARBA" id="ARBA00022729"/>
    </source>
</evidence>
<evidence type="ECO:0000256" key="4">
    <source>
        <dbReference type="ARBA" id="ARBA00023288"/>
    </source>
</evidence>
<sequence>MLRRVSTALILIGPLLTACEGGGREIDTVIRTVNYECADGTRLQVKYGKPESGPSMAMVTFDNKLIPMHQEPAASGVLFVADKGHPNYRWHTKGQTGMLMLQKNGNRDFDVVLGDCESVQQGATGESQD</sequence>
<protein>
    <recommendedName>
        <fullName evidence="5">C-type lysozyme inhibitor domain-containing protein</fullName>
    </recommendedName>
</protein>
<keyword evidence="3" id="KW-0564">Palmitate</keyword>
<dbReference type="InterPro" id="IPR018660">
    <property type="entry name" value="MliC"/>
</dbReference>
<gene>
    <name evidence="6" type="ORF">AWR36_008670</name>
</gene>
<dbReference type="RefSeq" id="WP_067083741.1">
    <property type="nucleotide sequence ID" value="NZ_LRFG02000002.1"/>
</dbReference>
<dbReference type="Proteomes" id="UP000218427">
    <property type="component" value="Unassembled WGS sequence"/>
</dbReference>
<dbReference type="EMBL" id="LRFG02000002">
    <property type="protein sequence ID" value="PCO06053.1"/>
    <property type="molecule type" value="Genomic_DNA"/>
</dbReference>
<keyword evidence="2" id="KW-0472">Membrane</keyword>
<dbReference type="Gene3D" id="2.40.128.200">
    <property type="match status" value="1"/>
</dbReference>
<feature type="domain" description="C-type lysozyme inhibitor" evidence="5">
    <location>
        <begin position="35"/>
        <end position="104"/>
    </location>
</feature>